<dbReference type="InterPro" id="IPR036691">
    <property type="entry name" value="Endo/exonu/phosph_ase_sf"/>
</dbReference>
<dbReference type="AlphaFoldDB" id="A0A813AW81"/>
<feature type="domain" description="Endonuclease/exonuclease/phosphatase" evidence="1">
    <location>
        <begin position="8"/>
        <end position="218"/>
    </location>
</feature>
<proteinExistence type="predicted"/>
<keyword evidence="3" id="KW-1185">Reference proteome</keyword>
<dbReference type="Proteomes" id="UP000601435">
    <property type="component" value="Unassembled WGS sequence"/>
</dbReference>
<accession>A0A813AW81</accession>
<evidence type="ECO:0000313" key="2">
    <source>
        <dbReference type="EMBL" id="CAE7882889.1"/>
    </source>
</evidence>
<dbReference type="Pfam" id="PF03372">
    <property type="entry name" value="Exo_endo_phos"/>
    <property type="match status" value="1"/>
</dbReference>
<gene>
    <name evidence="2" type="ORF">SNEC2469_LOCUS29055</name>
</gene>
<name>A0A813AW81_9DINO</name>
<dbReference type="SUPFAM" id="SSF56219">
    <property type="entry name" value="DNase I-like"/>
    <property type="match status" value="1"/>
</dbReference>
<comment type="caution">
    <text evidence="2">The sequence shown here is derived from an EMBL/GenBank/DDBJ whole genome shotgun (WGS) entry which is preliminary data.</text>
</comment>
<feature type="non-terminal residue" evidence="2">
    <location>
        <position position="1"/>
    </location>
</feature>
<reference evidence="2" key="1">
    <citation type="submission" date="2021-02" db="EMBL/GenBank/DDBJ databases">
        <authorList>
            <person name="Dougan E. K."/>
            <person name="Rhodes N."/>
            <person name="Thang M."/>
            <person name="Chan C."/>
        </authorList>
    </citation>
    <scope>NUCLEOTIDE SEQUENCE</scope>
</reference>
<dbReference type="GO" id="GO:0003824">
    <property type="term" value="F:catalytic activity"/>
    <property type="evidence" value="ECO:0007669"/>
    <property type="project" value="InterPro"/>
</dbReference>
<dbReference type="InterPro" id="IPR005135">
    <property type="entry name" value="Endo/exonuclease/phosphatase"/>
</dbReference>
<dbReference type="OrthoDB" id="413835at2759"/>
<evidence type="ECO:0000313" key="3">
    <source>
        <dbReference type="Proteomes" id="UP000601435"/>
    </source>
</evidence>
<feature type="non-terminal residue" evidence="2">
    <location>
        <position position="623"/>
    </location>
</feature>
<protein>
    <recommendedName>
        <fullName evidence="1">Endonuclease/exonuclease/phosphatase domain-containing protein</fullName>
    </recommendedName>
</protein>
<evidence type="ECO:0000259" key="1">
    <source>
        <dbReference type="Pfam" id="PF03372"/>
    </source>
</evidence>
<organism evidence="2 3">
    <name type="scientific">Symbiodinium necroappetens</name>
    <dbReference type="NCBI Taxonomy" id="1628268"/>
    <lineage>
        <taxon>Eukaryota</taxon>
        <taxon>Sar</taxon>
        <taxon>Alveolata</taxon>
        <taxon>Dinophyceae</taxon>
        <taxon>Suessiales</taxon>
        <taxon>Symbiodiniaceae</taxon>
        <taxon>Symbiodinium</taxon>
    </lineage>
</organism>
<dbReference type="Gene3D" id="3.60.10.10">
    <property type="entry name" value="Endonuclease/exonuclease/phosphatase"/>
    <property type="match status" value="1"/>
</dbReference>
<sequence>DEARQGRQVDLMCIPETSWREEMEFTTRALDGSGPQYHAIHTGNKEKAGLLCLIRQGLVAPDRLRFTVLQHGRLLHVRLLFEVPLDVLCVYQIAWNMGKQSLEASKRAEQLVQQRAKVWEQISQWVHQIPLRNGLMLLGDFNTPARTEIPWVGPGLMRAADPPQQDRDAFQAILKQADGRILNSWSQSGCPARTFLPPTAGPRTLGTQIDFIIVRAELCDPQARLARAFDAPFVPGCRHRPVTATVPMPKLPKHGPHRIARTVPSRAQKLMADDQVCSRMRQHVTGLEQLPNDPMPDLDRELMQGWSHVTQQHRSAGKAENLRLHDEGDLATSQLVRRMWLLRANSRAGPAWSTLEALRPLWQKSGLVGAKCPGSRQLKGNFANEAGSKDSRSRRAPVPYTEFHDILQHFETLYHGPTQEADTLSKDIDITQAEVWEAVKRMSPGKAMPSGSAPAVVWKALSENLAPLIQCSLAFSDEALERVASHCASVRSLLARQGNSLYAKCEGGKQLAGRWCPLELRELVMAIHNQAQIQINHCGLQGVAHLRTGLRQGCSLSPILWALVAGWILKGMQQEWNDLPLANTTFADDFLFKWLISSGRELEDAYRKIREVLTTLSRHGLQV</sequence>
<dbReference type="EMBL" id="CAJNJA010064451">
    <property type="protein sequence ID" value="CAE7882889.1"/>
    <property type="molecule type" value="Genomic_DNA"/>
</dbReference>